<organism evidence="7 8">
    <name type="scientific">Natranaerovirga pectinivora</name>
    <dbReference type="NCBI Taxonomy" id="682400"/>
    <lineage>
        <taxon>Bacteria</taxon>
        <taxon>Bacillati</taxon>
        <taxon>Bacillota</taxon>
        <taxon>Clostridia</taxon>
        <taxon>Lachnospirales</taxon>
        <taxon>Natranaerovirgaceae</taxon>
        <taxon>Natranaerovirga</taxon>
    </lineage>
</organism>
<dbReference type="InterPro" id="IPR012337">
    <property type="entry name" value="RNaseH-like_sf"/>
</dbReference>
<protein>
    <recommendedName>
        <fullName evidence="5">Putative pre-16S rRNA nuclease</fullName>
        <ecNumber evidence="5">3.1.-.-</ecNumber>
    </recommendedName>
</protein>
<dbReference type="GO" id="GO:0005829">
    <property type="term" value="C:cytosol"/>
    <property type="evidence" value="ECO:0007669"/>
    <property type="project" value="TreeGrafter"/>
</dbReference>
<dbReference type="OrthoDB" id="9796140at2"/>
<proteinExistence type="inferred from homology"/>
<dbReference type="AlphaFoldDB" id="A0A4R3MQ19"/>
<comment type="subcellular location">
    <subcellularLocation>
        <location evidence="5">Cytoplasm</location>
    </subcellularLocation>
</comment>
<comment type="function">
    <text evidence="5">Could be a nuclease involved in processing of the 5'-end of pre-16S rRNA.</text>
</comment>
<evidence type="ECO:0000256" key="3">
    <source>
        <dbReference type="ARBA" id="ARBA00022722"/>
    </source>
</evidence>
<dbReference type="Proteomes" id="UP000294902">
    <property type="component" value="Unassembled WGS sequence"/>
</dbReference>
<evidence type="ECO:0000313" key="7">
    <source>
        <dbReference type="EMBL" id="TCT16884.1"/>
    </source>
</evidence>
<keyword evidence="4 5" id="KW-0378">Hydrolase</keyword>
<keyword evidence="8" id="KW-1185">Reference proteome</keyword>
<dbReference type="Gene3D" id="3.30.420.140">
    <property type="entry name" value="YqgF/RNase H-like domain"/>
    <property type="match status" value="1"/>
</dbReference>
<dbReference type="PANTHER" id="PTHR33317:SF4">
    <property type="entry name" value="POLYNUCLEOTIDYL TRANSFERASE, RIBONUCLEASE H-LIKE SUPERFAMILY PROTEIN"/>
    <property type="match status" value="1"/>
</dbReference>
<evidence type="ECO:0000256" key="1">
    <source>
        <dbReference type="ARBA" id="ARBA00022490"/>
    </source>
</evidence>
<dbReference type="NCBIfam" id="TIGR00250">
    <property type="entry name" value="RNAse_H_YqgF"/>
    <property type="match status" value="1"/>
</dbReference>
<dbReference type="SMART" id="SM00732">
    <property type="entry name" value="YqgFc"/>
    <property type="match status" value="1"/>
</dbReference>
<dbReference type="InterPro" id="IPR005227">
    <property type="entry name" value="YqgF"/>
</dbReference>
<sequence>MRLLGLDFGSKTVGVAVSDLMGWTAQGLEVIKRKEENNLKATILRISEIIKEYEVEKIILGLPKNMNNSIGERAEKALKFKERLEKELNIPVVTWDERLSTMFAERTLLEGDMSREKRKKIIDKMAAVIILQGYLDSGQK</sequence>
<dbReference type="CDD" id="cd16964">
    <property type="entry name" value="YqgF"/>
    <property type="match status" value="1"/>
</dbReference>
<dbReference type="Pfam" id="PF03652">
    <property type="entry name" value="RuvX"/>
    <property type="match status" value="1"/>
</dbReference>
<evidence type="ECO:0000259" key="6">
    <source>
        <dbReference type="SMART" id="SM00732"/>
    </source>
</evidence>
<dbReference type="EC" id="3.1.-.-" evidence="5"/>
<dbReference type="GO" id="GO:0004518">
    <property type="term" value="F:nuclease activity"/>
    <property type="evidence" value="ECO:0007669"/>
    <property type="project" value="UniProtKB-KW"/>
</dbReference>
<keyword evidence="2 5" id="KW-0690">Ribosome biogenesis</keyword>
<evidence type="ECO:0000256" key="4">
    <source>
        <dbReference type="ARBA" id="ARBA00022801"/>
    </source>
</evidence>
<dbReference type="SUPFAM" id="SSF53098">
    <property type="entry name" value="Ribonuclease H-like"/>
    <property type="match status" value="1"/>
</dbReference>
<accession>A0A4R3MQ19</accession>
<dbReference type="HAMAP" id="MF_00651">
    <property type="entry name" value="Nuclease_YqgF"/>
    <property type="match status" value="1"/>
</dbReference>
<dbReference type="InterPro" id="IPR006641">
    <property type="entry name" value="YqgF/RNaseH-like_dom"/>
</dbReference>
<dbReference type="PANTHER" id="PTHR33317">
    <property type="entry name" value="POLYNUCLEOTIDYL TRANSFERASE, RIBONUCLEASE H-LIKE SUPERFAMILY PROTEIN"/>
    <property type="match status" value="1"/>
</dbReference>
<dbReference type="RefSeq" id="WP_132249316.1">
    <property type="nucleotide sequence ID" value="NZ_SMAL01000001.1"/>
</dbReference>
<evidence type="ECO:0000313" key="8">
    <source>
        <dbReference type="Proteomes" id="UP000294902"/>
    </source>
</evidence>
<comment type="caution">
    <text evidence="7">The sequence shown here is derived from an EMBL/GenBank/DDBJ whole genome shotgun (WGS) entry which is preliminary data.</text>
</comment>
<comment type="similarity">
    <text evidence="5">Belongs to the YqgF HJR family.</text>
</comment>
<gene>
    <name evidence="7" type="ORF">EDC18_101180</name>
</gene>
<feature type="domain" description="YqgF/RNase H-like" evidence="6">
    <location>
        <begin position="1"/>
        <end position="104"/>
    </location>
</feature>
<evidence type="ECO:0000256" key="2">
    <source>
        <dbReference type="ARBA" id="ARBA00022517"/>
    </source>
</evidence>
<dbReference type="EMBL" id="SMAL01000001">
    <property type="protein sequence ID" value="TCT16884.1"/>
    <property type="molecule type" value="Genomic_DNA"/>
</dbReference>
<name>A0A4R3MQ19_9FIRM</name>
<keyword evidence="1 5" id="KW-0963">Cytoplasm</keyword>
<dbReference type="InterPro" id="IPR037027">
    <property type="entry name" value="YqgF/RNaseH-like_dom_sf"/>
</dbReference>
<reference evidence="7 8" key="1">
    <citation type="submission" date="2019-03" db="EMBL/GenBank/DDBJ databases">
        <title>Genomic Encyclopedia of Type Strains, Phase IV (KMG-IV): sequencing the most valuable type-strain genomes for metagenomic binning, comparative biology and taxonomic classification.</title>
        <authorList>
            <person name="Goeker M."/>
        </authorList>
    </citation>
    <scope>NUCLEOTIDE SEQUENCE [LARGE SCALE GENOMIC DNA]</scope>
    <source>
        <strain evidence="7 8">DSM 24629</strain>
    </source>
</reference>
<dbReference type="GO" id="GO:0000967">
    <property type="term" value="P:rRNA 5'-end processing"/>
    <property type="evidence" value="ECO:0007669"/>
    <property type="project" value="UniProtKB-UniRule"/>
</dbReference>
<keyword evidence="3 5" id="KW-0540">Nuclease</keyword>
<evidence type="ECO:0000256" key="5">
    <source>
        <dbReference type="HAMAP-Rule" id="MF_00651"/>
    </source>
</evidence>
<dbReference type="GO" id="GO:0016788">
    <property type="term" value="F:hydrolase activity, acting on ester bonds"/>
    <property type="evidence" value="ECO:0007669"/>
    <property type="project" value="UniProtKB-UniRule"/>
</dbReference>